<accession>A0ABT0L8P1</accession>
<protein>
    <submittedName>
        <fullName evidence="2">Peptidoglycan-binding protein</fullName>
    </submittedName>
</protein>
<organism evidence="2 3">
    <name type="scientific">Shewanella surugensis</name>
    <dbReference type="NCBI Taxonomy" id="212020"/>
    <lineage>
        <taxon>Bacteria</taxon>
        <taxon>Pseudomonadati</taxon>
        <taxon>Pseudomonadota</taxon>
        <taxon>Gammaproteobacteria</taxon>
        <taxon>Alteromonadales</taxon>
        <taxon>Shewanellaceae</taxon>
        <taxon>Shewanella</taxon>
    </lineage>
</organism>
<dbReference type="Proteomes" id="UP001203423">
    <property type="component" value="Unassembled WGS sequence"/>
</dbReference>
<dbReference type="EMBL" id="JAKIKS010000011">
    <property type="protein sequence ID" value="MCL1123745.1"/>
    <property type="molecule type" value="Genomic_DNA"/>
</dbReference>
<feature type="domain" description="Contractile injection system tube protein N-terminal" evidence="1">
    <location>
        <begin position="9"/>
        <end position="150"/>
    </location>
</feature>
<sequence>MAQKLTIETQDKSSQFEVMINPNSVNHHYVIKYDDSKNKPLGTSGLETKFAGYNSENLDFNITIDGTGVVKTKSAVDVATQITQLKKVIYDYIGDIHQPNIVNVIWGTFHFVCRLTNFKVEYTLFKPDGTPLRAKIQLAFIGYMSSKEEALKAKRSSPDLSHIIDVKVGDTLPLLCHQVYQDSSYYIDIARINDLTHFRPLTPGSQLYFPPLD</sequence>
<dbReference type="Pfam" id="PF19266">
    <property type="entry name" value="CIS_tube"/>
    <property type="match status" value="1"/>
</dbReference>
<comment type="caution">
    <text evidence="2">The sequence shown here is derived from an EMBL/GenBank/DDBJ whole genome shotgun (WGS) entry which is preliminary data.</text>
</comment>
<keyword evidence="3" id="KW-1185">Reference proteome</keyword>
<reference evidence="2 3" key="1">
    <citation type="submission" date="2022-01" db="EMBL/GenBank/DDBJ databases">
        <title>Whole genome-based taxonomy of the Shewanellaceae.</title>
        <authorList>
            <person name="Martin-Rodriguez A.J."/>
        </authorList>
    </citation>
    <scope>NUCLEOTIDE SEQUENCE [LARGE SCALE GENOMIC DNA]</scope>
    <source>
        <strain evidence="2 3">DSM 17177</strain>
    </source>
</reference>
<gene>
    <name evidence="2" type="ORF">L2764_04390</name>
</gene>
<evidence type="ECO:0000313" key="3">
    <source>
        <dbReference type="Proteomes" id="UP001203423"/>
    </source>
</evidence>
<dbReference type="InterPro" id="IPR045361">
    <property type="entry name" value="CIS_tube_prot_N"/>
</dbReference>
<proteinExistence type="predicted"/>
<evidence type="ECO:0000259" key="1">
    <source>
        <dbReference type="Pfam" id="PF19266"/>
    </source>
</evidence>
<evidence type="ECO:0000313" key="2">
    <source>
        <dbReference type="EMBL" id="MCL1123745.1"/>
    </source>
</evidence>
<name>A0ABT0L8P1_9GAMM</name>
<dbReference type="RefSeq" id="WP_248939032.1">
    <property type="nucleotide sequence ID" value="NZ_JAKIKS010000011.1"/>
</dbReference>